<evidence type="ECO:0000313" key="1">
    <source>
        <dbReference type="EMBL" id="JAD20794.1"/>
    </source>
</evidence>
<name>A0A0A8Y4G3_ARUDO</name>
<accession>A0A0A8Y4G3</accession>
<protein>
    <submittedName>
        <fullName evidence="1">Uncharacterized protein</fullName>
    </submittedName>
</protein>
<sequence>MTWSSTKFCC</sequence>
<reference evidence="1" key="1">
    <citation type="submission" date="2014-09" db="EMBL/GenBank/DDBJ databases">
        <authorList>
            <person name="Magalhaes I.L.F."/>
            <person name="Oliveira U."/>
            <person name="Santos F.R."/>
            <person name="Vidigal T.H.D.A."/>
            <person name="Brescovit A.D."/>
            <person name="Santos A.J."/>
        </authorList>
    </citation>
    <scope>NUCLEOTIDE SEQUENCE</scope>
    <source>
        <tissue evidence="1">Shoot tissue taken approximately 20 cm above the soil surface</tissue>
    </source>
</reference>
<organism evidence="1">
    <name type="scientific">Arundo donax</name>
    <name type="common">Giant reed</name>
    <name type="synonym">Donax arundinaceus</name>
    <dbReference type="NCBI Taxonomy" id="35708"/>
    <lineage>
        <taxon>Eukaryota</taxon>
        <taxon>Viridiplantae</taxon>
        <taxon>Streptophyta</taxon>
        <taxon>Embryophyta</taxon>
        <taxon>Tracheophyta</taxon>
        <taxon>Spermatophyta</taxon>
        <taxon>Magnoliopsida</taxon>
        <taxon>Liliopsida</taxon>
        <taxon>Poales</taxon>
        <taxon>Poaceae</taxon>
        <taxon>PACMAD clade</taxon>
        <taxon>Arundinoideae</taxon>
        <taxon>Arundineae</taxon>
        <taxon>Arundo</taxon>
    </lineage>
</organism>
<reference evidence="1" key="2">
    <citation type="journal article" date="2015" name="Data Brief">
        <title>Shoot transcriptome of the giant reed, Arundo donax.</title>
        <authorList>
            <person name="Barrero R.A."/>
            <person name="Guerrero F.D."/>
            <person name="Moolhuijzen P."/>
            <person name="Goolsby J.A."/>
            <person name="Tidwell J."/>
            <person name="Bellgard S.E."/>
            <person name="Bellgard M.I."/>
        </authorList>
    </citation>
    <scope>NUCLEOTIDE SEQUENCE</scope>
    <source>
        <tissue evidence="1">Shoot tissue taken approximately 20 cm above the soil surface</tissue>
    </source>
</reference>
<dbReference type="EMBL" id="GBRH01277101">
    <property type="protein sequence ID" value="JAD20794.1"/>
    <property type="molecule type" value="Transcribed_RNA"/>
</dbReference>
<proteinExistence type="predicted"/>